<sequence length="337" mass="37391">MDFIQQRPRACSAQSRQPVHRRPSWAKSSKSYEIYMRPSLAADRSSQPDHGLENYSYDEAHLAEWTIPEELEARLPPELKSAVNEWKHAGAALSTALVRIEKLDDESLYRGYPEHTMAHLSRRPSAQSSAVVGAETPLMSSPVSPAPIALLASLLRLEKLEQLPYRHVVGMESPPFTPTDTPSCATPEVQSGFSLPYTRSFPPALSAYTESVASTGASKSDGFSSSFGSDAFTAPSTPAMVSFDELAWETFLKTYSAELHDINTYAGPRLKGAGYSIDRVRVELGMIKANEEVLAEFNKWWTEMKAKVTQYDDKIRELEMPSIDTVRAERLANGMPI</sequence>
<evidence type="ECO:0000313" key="3">
    <source>
        <dbReference type="Proteomes" id="UP000799539"/>
    </source>
</evidence>
<accession>A0A6A6FPR3</accession>
<keyword evidence="3" id="KW-1185">Reference proteome</keyword>
<dbReference type="EMBL" id="ML992666">
    <property type="protein sequence ID" value="KAF2215369.1"/>
    <property type="molecule type" value="Genomic_DNA"/>
</dbReference>
<organism evidence="2 3">
    <name type="scientific">Cercospora zeae-maydis SCOH1-5</name>
    <dbReference type="NCBI Taxonomy" id="717836"/>
    <lineage>
        <taxon>Eukaryota</taxon>
        <taxon>Fungi</taxon>
        <taxon>Dikarya</taxon>
        <taxon>Ascomycota</taxon>
        <taxon>Pezizomycotina</taxon>
        <taxon>Dothideomycetes</taxon>
        <taxon>Dothideomycetidae</taxon>
        <taxon>Mycosphaerellales</taxon>
        <taxon>Mycosphaerellaceae</taxon>
        <taxon>Cercospora</taxon>
    </lineage>
</organism>
<proteinExistence type="predicted"/>
<feature type="region of interest" description="Disordered" evidence="1">
    <location>
        <begin position="1"/>
        <end position="25"/>
    </location>
</feature>
<evidence type="ECO:0000256" key="1">
    <source>
        <dbReference type="SAM" id="MobiDB-lite"/>
    </source>
</evidence>
<reference evidence="2" key="1">
    <citation type="journal article" date="2020" name="Stud. Mycol.">
        <title>101 Dothideomycetes genomes: a test case for predicting lifestyles and emergence of pathogens.</title>
        <authorList>
            <person name="Haridas S."/>
            <person name="Albert R."/>
            <person name="Binder M."/>
            <person name="Bloem J."/>
            <person name="Labutti K."/>
            <person name="Salamov A."/>
            <person name="Andreopoulos B."/>
            <person name="Baker S."/>
            <person name="Barry K."/>
            <person name="Bills G."/>
            <person name="Bluhm B."/>
            <person name="Cannon C."/>
            <person name="Castanera R."/>
            <person name="Culley D."/>
            <person name="Daum C."/>
            <person name="Ezra D."/>
            <person name="Gonzalez J."/>
            <person name="Henrissat B."/>
            <person name="Kuo A."/>
            <person name="Liang C."/>
            <person name="Lipzen A."/>
            <person name="Lutzoni F."/>
            <person name="Magnuson J."/>
            <person name="Mondo S."/>
            <person name="Nolan M."/>
            <person name="Ohm R."/>
            <person name="Pangilinan J."/>
            <person name="Park H.-J."/>
            <person name="Ramirez L."/>
            <person name="Alfaro M."/>
            <person name="Sun H."/>
            <person name="Tritt A."/>
            <person name="Yoshinaga Y."/>
            <person name="Zwiers L.-H."/>
            <person name="Turgeon B."/>
            <person name="Goodwin S."/>
            <person name="Spatafora J."/>
            <person name="Crous P."/>
            <person name="Grigoriev I."/>
        </authorList>
    </citation>
    <scope>NUCLEOTIDE SEQUENCE</scope>
    <source>
        <strain evidence="2">SCOH1-5</strain>
    </source>
</reference>
<protein>
    <submittedName>
        <fullName evidence="2">Uncharacterized protein</fullName>
    </submittedName>
</protein>
<name>A0A6A6FPR3_9PEZI</name>
<dbReference type="AlphaFoldDB" id="A0A6A6FPR3"/>
<dbReference type="OrthoDB" id="3898724at2759"/>
<dbReference type="Proteomes" id="UP000799539">
    <property type="component" value="Unassembled WGS sequence"/>
</dbReference>
<evidence type="ECO:0000313" key="2">
    <source>
        <dbReference type="EMBL" id="KAF2215369.1"/>
    </source>
</evidence>
<gene>
    <name evidence="2" type="ORF">CERZMDRAFT_82394</name>
</gene>